<comment type="caution">
    <text evidence="1">The sequence shown here is derived from an EMBL/GenBank/DDBJ whole genome shotgun (WGS) entry which is preliminary data.</text>
</comment>
<protein>
    <recommendedName>
        <fullName evidence="3">SMODS and SLOG-associating 2TM effector domain-containing protein</fullName>
    </recommendedName>
</protein>
<dbReference type="EMBL" id="BONP01000001">
    <property type="protein sequence ID" value="GIG38240.1"/>
    <property type="molecule type" value="Genomic_DNA"/>
</dbReference>
<organism evidence="1 2">
    <name type="scientific">Cellulomonas phragmiteti</name>
    <dbReference type="NCBI Taxonomy" id="478780"/>
    <lineage>
        <taxon>Bacteria</taxon>
        <taxon>Bacillati</taxon>
        <taxon>Actinomycetota</taxon>
        <taxon>Actinomycetes</taxon>
        <taxon>Micrococcales</taxon>
        <taxon>Cellulomonadaceae</taxon>
        <taxon>Cellulomonas</taxon>
    </lineage>
</organism>
<name>A0ABQ4DFW4_9CELL</name>
<gene>
    <name evidence="1" type="ORF">Cph01nite_00020</name>
</gene>
<evidence type="ECO:0000313" key="1">
    <source>
        <dbReference type="EMBL" id="GIG38240.1"/>
    </source>
</evidence>
<proteinExistence type="predicted"/>
<dbReference type="RefSeq" id="WP_203670317.1">
    <property type="nucleotide sequence ID" value="NZ_BONP01000001.1"/>
</dbReference>
<keyword evidence="2" id="KW-1185">Reference proteome</keyword>
<sequence>MGVTYSYTSPGVVGTLVAGVLGQWLAGRQSLNAWLREQRLALYSDALRREVHLRATRLADAYDVKPPGGHVEVVPQDEVSIRMDLLAHRDVREAWREVVKAELDFEMWVEHEYSGAPDEEAPSSVTQPLEDSLGRLRETCRRCLSTHRWRWRRSDGMHE</sequence>
<reference evidence="1 2" key="1">
    <citation type="submission" date="2021-01" db="EMBL/GenBank/DDBJ databases">
        <title>Whole genome shotgun sequence of Cellulomonas phragmiteti NBRC 110785.</title>
        <authorList>
            <person name="Komaki H."/>
            <person name="Tamura T."/>
        </authorList>
    </citation>
    <scope>NUCLEOTIDE SEQUENCE [LARGE SCALE GENOMIC DNA]</scope>
    <source>
        <strain evidence="1 2">NBRC 110785</strain>
    </source>
</reference>
<evidence type="ECO:0000313" key="2">
    <source>
        <dbReference type="Proteomes" id="UP000614741"/>
    </source>
</evidence>
<evidence type="ECO:0008006" key="3">
    <source>
        <dbReference type="Google" id="ProtNLM"/>
    </source>
</evidence>
<accession>A0ABQ4DFW4</accession>
<dbReference type="Proteomes" id="UP000614741">
    <property type="component" value="Unassembled WGS sequence"/>
</dbReference>